<organism evidence="4 5">
    <name type="scientific">Saxophila tyrrhenica</name>
    <dbReference type="NCBI Taxonomy" id="1690608"/>
    <lineage>
        <taxon>Eukaryota</taxon>
        <taxon>Fungi</taxon>
        <taxon>Dikarya</taxon>
        <taxon>Ascomycota</taxon>
        <taxon>Pezizomycotina</taxon>
        <taxon>Dothideomycetes</taxon>
        <taxon>Dothideomycetidae</taxon>
        <taxon>Mycosphaerellales</taxon>
        <taxon>Extremaceae</taxon>
        <taxon>Saxophila</taxon>
    </lineage>
</organism>
<evidence type="ECO:0000256" key="1">
    <source>
        <dbReference type="SAM" id="MobiDB-lite"/>
    </source>
</evidence>
<dbReference type="GeneID" id="89922270"/>
<accession>A0AAV9PP42</accession>
<feature type="compositionally biased region" description="Low complexity" evidence="1">
    <location>
        <begin position="306"/>
        <end position="335"/>
    </location>
</feature>
<feature type="transmembrane region" description="Helical" evidence="2">
    <location>
        <begin position="365"/>
        <end position="387"/>
    </location>
</feature>
<reference evidence="4 5" key="1">
    <citation type="submission" date="2023-08" db="EMBL/GenBank/DDBJ databases">
        <title>Black Yeasts Isolated from many extreme environments.</title>
        <authorList>
            <person name="Coleine C."/>
            <person name="Stajich J.E."/>
            <person name="Selbmann L."/>
        </authorList>
    </citation>
    <scope>NUCLEOTIDE SEQUENCE [LARGE SCALE GENOMIC DNA]</scope>
    <source>
        <strain evidence="4 5">CCFEE 5935</strain>
    </source>
</reference>
<keyword evidence="2" id="KW-0812">Transmembrane</keyword>
<dbReference type="RefSeq" id="XP_064664419.1">
    <property type="nucleotide sequence ID" value="XM_064798185.1"/>
</dbReference>
<dbReference type="AlphaFoldDB" id="A0AAV9PP42"/>
<evidence type="ECO:0000313" key="4">
    <source>
        <dbReference type="EMBL" id="KAK5175781.1"/>
    </source>
</evidence>
<keyword evidence="3" id="KW-0732">Signal</keyword>
<feature type="signal peptide" evidence="3">
    <location>
        <begin position="1"/>
        <end position="21"/>
    </location>
</feature>
<proteinExistence type="predicted"/>
<feature type="compositionally biased region" description="Low complexity" evidence="1">
    <location>
        <begin position="122"/>
        <end position="143"/>
    </location>
</feature>
<comment type="caution">
    <text evidence="4">The sequence shown here is derived from an EMBL/GenBank/DDBJ whole genome shotgun (WGS) entry which is preliminary data.</text>
</comment>
<keyword evidence="2" id="KW-1133">Transmembrane helix</keyword>
<feature type="compositionally biased region" description="Basic and acidic residues" evidence="1">
    <location>
        <begin position="74"/>
        <end position="84"/>
    </location>
</feature>
<feature type="compositionally biased region" description="Low complexity" evidence="1">
    <location>
        <begin position="464"/>
        <end position="477"/>
    </location>
</feature>
<protein>
    <submittedName>
        <fullName evidence="4">Uncharacterized protein</fullName>
    </submittedName>
</protein>
<evidence type="ECO:0000256" key="3">
    <source>
        <dbReference type="SAM" id="SignalP"/>
    </source>
</evidence>
<evidence type="ECO:0000313" key="5">
    <source>
        <dbReference type="Proteomes" id="UP001337655"/>
    </source>
</evidence>
<feature type="chain" id="PRO_5043597532" evidence="3">
    <location>
        <begin position="22"/>
        <end position="516"/>
    </location>
</feature>
<keyword evidence="5" id="KW-1185">Reference proteome</keyword>
<name>A0AAV9PP42_9PEZI</name>
<feature type="compositionally biased region" description="Basic and acidic residues" evidence="1">
    <location>
        <begin position="276"/>
        <end position="294"/>
    </location>
</feature>
<feature type="region of interest" description="Disordered" evidence="1">
    <location>
        <begin position="240"/>
        <end position="356"/>
    </location>
</feature>
<evidence type="ECO:0000256" key="2">
    <source>
        <dbReference type="SAM" id="Phobius"/>
    </source>
</evidence>
<gene>
    <name evidence="4" type="ORF">LTR77_000921</name>
</gene>
<sequence length="516" mass="53725">MAFDRQLLFLAFMFGARQVAGLPLSAAKELAPGIPAVVSSAPSDLDGLIQFTQPRSSYDGETAWWSAEDHANSIKHPVEPDKNGDSASSTALPRSEKPDPKGPSSSPTSVKQHGAVRARSLSHATRSLSNSTSSRLHSSSDGKINSSSSLYASSSSSAMASSLSASSALASSSADFLGLASSSSSQFVDSSSFSSGFLSTSVSVSASASPATTTGDALDVLESALQTAVPSSLRAPLESIFGPGLFPDSSSETPTTTTRQTRTDRTSQTTDATSRTTDHRRPTDRPRPTDEPTRRPHNRPPPPPTTRSTSSPTTTPTSLPTTLSTSTTPSTTSTPNVSPAFDPTDPTDPRNPANLGANPIESASVIGIATGLSASAVLVGLGGIFLWRRKSQGKPMFRRSMSQNPAGGPYPQVAWLYDPVVSRPGSPEQGQGGHMRGESGANLVPAAAAPAGRERSGSEVAEQSPSLRPVRPSSPLLMPEIRIEDDGGVYRGRGESGSYDNWRAASRGMRDDDQGA</sequence>
<dbReference type="EMBL" id="JAVRRT010000001">
    <property type="protein sequence ID" value="KAK5175781.1"/>
    <property type="molecule type" value="Genomic_DNA"/>
</dbReference>
<feature type="region of interest" description="Disordered" evidence="1">
    <location>
        <begin position="446"/>
        <end position="516"/>
    </location>
</feature>
<feature type="compositionally biased region" description="Low complexity" evidence="1">
    <location>
        <begin position="248"/>
        <end position="275"/>
    </location>
</feature>
<dbReference type="Proteomes" id="UP001337655">
    <property type="component" value="Unassembled WGS sequence"/>
</dbReference>
<keyword evidence="2" id="KW-0472">Membrane</keyword>
<feature type="region of interest" description="Disordered" evidence="1">
    <location>
        <begin position="74"/>
        <end position="143"/>
    </location>
</feature>